<dbReference type="GO" id="GO:0016853">
    <property type="term" value="F:isomerase activity"/>
    <property type="evidence" value="ECO:0007669"/>
    <property type="project" value="UniProtKB-ARBA"/>
</dbReference>
<sequence length="277" mass="30726">MKFLRVGNIGSEKPALLDNNIIRDLSSVIRDIDQDTIGDGLINTVKKLDVSKLPQLDNNLRIGASVSNPSKFLGIGLNFLDHALEQNLEPPKEPIIFSKATTCICGPNDEMLIPKNSKKTDWEVEIAFVIGKKGKNIPLAEAENYIFGYCLVCDFSEREWQKQRSGQWIKGKSSDTFGPIGPYIVTKDEIKDLYNLNMSLDVNGKRMQTGNTSKMIHKMNFLTSYASEFMTLMPGDVITTGTPPGVGDSMKPPTYLKKGDVVTLTIDQLGSQKHLVK</sequence>
<evidence type="ECO:0000313" key="4">
    <source>
        <dbReference type="EMBL" id="NCU63130.1"/>
    </source>
</evidence>
<feature type="domain" description="Fumarylacetoacetase-like C-terminal" evidence="3">
    <location>
        <begin position="72"/>
        <end position="276"/>
    </location>
</feature>
<dbReference type="Pfam" id="PF01557">
    <property type="entry name" value="FAA_hydrolase"/>
    <property type="match status" value="1"/>
</dbReference>
<dbReference type="GO" id="GO:0046872">
    <property type="term" value="F:metal ion binding"/>
    <property type="evidence" value="ECO:0007669"/>
    <property type="project" value="UniProtKB-KW"/>
</dbReference>
<dbReference type="PANTHER" id="PTHR42796:SF4">
    <property type="entry name" value="FUMARYLACETOACETATE HYDROLASE DOMAIN-CONTAINING PROTEIN 2A"/>
    <property type="match status" value="1"/>
</dbReference>
<dbReference type="FunFam" id="3.90.850.10:FF:000002">
    <property type="entry name" value="2-hydroxyhepta-2,4-diene-1,7-dioate isomerase"/>
    <property type="match status" value="1"/>
</dbReference>
<dbReference type="GO" id="GO:0019752">
    <property type="term" value="P:carboxylic acid metabolic process"/>
    <property type="evidence" value="ECO:0007669"/>
    <property type="project" value="UniProtKB-ARBA"/>
</dbReference>
<dbReference type="Gene3D" id="3.90.850.10">
    <property type="entry name" value="Fumarylacetoacetase-like, C-terminal domain"/>
    <property type="match status" value="1"/>
</dbReference>
<evidence type="ECO:0000256" key="2">
    <source>
        <dbReference type="ARBA" id="ARBA00022723"/>
    </source>
</evidence>
<comment type="similarity">
    <text evidence="1">Belongs to the FAH family.</text>
</comment>
<dbReference type="PANTHER" id="PTHR42796">
    <property type="entry name" value="FUMARYLACETOACETATE HYDROLASE DOMAIN-CONTAINING PROTEIN 2A-RELATED"/>
    <property type="match status" value="1"/>
</dbReference>
<dbReference type="EMBL" id="RGGN01000127">
    <property type="protein sequence ID" value="NCU63130.1"/>
    <property type="molecule type" value="Genomic_DNA"/>
</dbReference>
<dbReference type="GO" id="GO:0016787">
    <property type="term" value="F:hydrolase activity"/>
    <property type="evidence" value="ECO:0007669"/>
    <property type="project" value="UniProtKB-KW"/>
</dbReference>
<dbReference type="InterPro" id="IPR036663">
    <property type="entry name" value="Fumarylacetoacetase_C_sf"/>
</dbReference>
<dbReference type="SUPFAM" id="SSF56529">
    <property type="entry name" value="FAH"/>
    <property type="match status" value="1"/>
</dbReference>
<protein>
    <submittedName>
        <fullName evidence="4">FAA hydrolase family protein</fullName>
    </submittedName>
</protein>
<organism evidence="4 5">
    <name type="scientific">Candidatus Fonsibacter lacus</name>
    <dbReference type="NCBI Taxonomy" id="2576439"/>
    <lineage>
        <taxon>Bacteria</taxon>
        <taxon>Pseudomonadati</taxon>
        <taxon>Pseudomonadota</taxon>
        <taxon>Alphaproteobacteria</taxon>
        <taxon>Candidatus Pelagibacterales</taxon>
        <taxon>Candidatus Pelagibacterales incertae sedis</taxon>
        <taxon>Candidatus Fonsibacter</taxon>
    </lineage>
</organism>
<reference evidence="4 5" key="1">
    <citation type="submission" date="2018-10" db="EMBL/GenBank/DDBJ databases">
        <title>Iterative Subtractive Binning of Freshwater Chronoseries Metagenomes Recovers Nearly Complete Genomes from over Four Hundred Novel Species.</title>
        <authorList>
            <person name="Rodriguez-R L.M."/>
            <person name="Tsementzi D."/>
            <person name="Luo C."/>
            <person name="Konstantinidis K.T."/>
        </authorList>
    </citation>
    <scope>NUCLEOTIDE SEQUENCE [LARGE SCALE GENOMIC DNA]</scope>
    <source>
        <strain evidence="4">WB7_2B_003</strain>
    </source>
</reference>
<dbReference type="InterPro" id="IPR011234">
    <property type="entry name" value="Fumarylacetoacetase-like_C"/>
</dbReference>
<evidence type="ECO:0000259" key="3">
    <source>
        <dbReference type="Pfam" id="PF01557"/>
    </source>
</evidence>
<keyword evidence="4" id="KW-0378">Hydrolase</keyword>
<evidence type="ECO:0000256" key="1">
    <source>
        <dbReference type="ARBA" id="ARBA00010211"/>
    </source>
</evidence>
<dbReference type="AlphaFoldDB" id="A0A845S615"/>
<evidence type="ECO:0000313" key="5">
    <source>
        <dbReference type="Proteomes" id="UP000572953"/>
    </source>
</evidence>
<accession>A0A845S615</accession>
<dbReference type="Proteomes" id="UP000572953">
    <property type="component" value="Unassembled WGS sequence"/>
</dbReference>
<keyword evidence="2" id="KW-0479">Metal-binding</keyword>
<name>A0A845S615_9PROT</name>
<dbReference type="InterPro" id="IPR051121">
    <property type="entry name" value="FAH"/>
</dbReference>
<proteinExistence type="inferred from homology"/>
<gene>
    <name evidence="4" type="ORF">EBV78_03460</name>
</gene>
<comment type="caution">
    <text evidence="4">The sequence shown here is derived from an EMBL/GenBank/DDBJ whole genome shotgun (WGS) entry which is preliminary data.</text>
</comment>